<evidence type="ECO:0000313" key="3">
    <source>
        <dbReference type="Proteomes" id="UP000800092"/>
    </source>
</evidence>
<sequence>MRPRFWAFANPLSVALLWVNHGLGSTAKRRELKRGQQLQAVPDDMCRSIVSQSAR</sequence>
<keyword evidence="1" id="KW-0732">Signal</keyword>
<dbReference type="AlphaFoldDB" id="A0A6A6H1S7"/>
<accession>A0A6A6H1S7</accession>
<feature type="signal peptide" evidence="1">
    <location>
        <begin position="1"/>
        <end position="24"/>
    </location>
</feature>
<feature type="chain" id="PRO_5025681899" description="Secreted protein" evidence="1">
    <location>
        <begin position="25"/>
        <end position="55"/>
    </location>
</feature>
<evidence type="ECO:0008006" key="4">
    <source>
        <dbReference type="Google" id="ProtNLM"/>
    </source>
</evidence>
<evidence type="ECO:0000313" key="2">
    <source>
        <dbReference type="EMBL" id="KAF2232036.1"/>
    </source>
</evidence>
<gene>
    <name evidence="2" type="ORF">EV356DRAFT_506234</name>
</gene>
<dbReference type="Proteomes" id="UP000800092">
    <property type="component" value="Unassembled WGS sequence"/>
</dbReference>
<reference evidence="2" key="1">
    <citation type="journal article" date="2020" name="Stud. Mycol.">
        <title>101 Dothideomycetes genomes: a test case for predicting lifestyles and emergence of pathogens.</title>
        <authorList>
            <person name="Haridas S."/>
            <person name="Albert R."/>
            <person name="Binder M."/>
            <person name="Bloem J."/>
            <person name="Labutti K."/>
            <person name="Salamov A."/>
            <person name="Andreopoulos B."/>
            <person name="Baker S."/>
            <person name="Barry K."/>
            <person name="Bills G."/>
            <person name="Bluhm B."/>
            <person name="Cannon C."/>
            <person name="Castanera R."/>
            <person name="Culley D."/>
            <person name="Daum C."/>
            <person name="Ezra D."/>
            <person name="Gonzalez J."/>
            <person name="Henrissat B."/>
            <person name="Kuo A."/>
            <person name="Liang C."/>
            <person name="Lipzen A."/>
            <person name="Lutzoni F."/>
            <person name="Magnuson J."/>
            <person name="Mondo S."/>
            <person name="Nolan M."/>
            <person name="Ohm R."/>
            <person name="Pangilinan J."/>
            <person name="Park H.-J."/>
            <person name="Ramirez L."/>
            <person name="Alfaro M."/>
            <person name="Sun H."/>
            <person name="Tritt A."/>
            <person name="Yoshinaga Y."/>
            <person name="Zwiers L.-H."/>
            <person name="Turgeon B."/>
            <person name="Goodwin S."/>
            <person name="Spatafora J."/>
            <person name="Crous P."/>
            <person name="Grigoriev I."/>
        </authorList>
    </citation>
    <scope>NUCLEOTIDE SEQUENCE</scope>
    <source>
        <strain evidence="2">Tuck. ex Michener</strain>
    </source>
</reference>
<proteinExistence type="predicted"/>
<dbReference type="EMBL" id="ML991820">
    <property type="protein sequence ID" value="KAF2232036.1"/>
    <property type="molecule type" value="Genomic_DNA"/>
</dbReference>
<name>A0A6A6H1S7_VIRVR</name>
<evidence type="ECO:0000256" key="1">
    <source>
        <dbReference type="SAM" id="SignalP"/>
    </source>
</evidence>
<protein>
    <recommendedName>
        <fullName evidence="4">Secreted protein</fullName>
    </recommendedName>
</protein>
<organism evidence="2 3">
    <name type="scientific">Viridothelium virens</name>
    <name type="common">Speckled blister lichen</name>
    <name type="synonym">Trypethelium virens</name>
    <dbReference type="NCBI Taxonomy" id="1048519"/>
    <lineage>
        <taxon>Eukaryota</taxon>
        <taxon>Fungi</taxon>
        <taxon>Dikarya</taxon>
        <taxon>Ascomycota</taxon>
        <taxon>Pezizomycotina</taxon>
        <taxon>Dothideomycetes</taxon>
        <taxon>Dothideomycetes incertae sedis</taxon>
        <taxon>Trypetheliales</taxon>
        <taxon>Trypetheliaceae</taxon>
        <taxon>Viridothelium</taxon>
    </lineage>
</organism>
<keyword evidence="3" id="KW-1185">Reference proteome</keyword>